<reference evidence="7" key="1">
    <citation type="submission" date="2017-02" db="UniProtKB">
        <authorList>
            <consortium name="WormBaseParasite"/>
        </authorList>
    </citation>
    <scope>IDENTIFICATION</scope>
</reference>
<keyword evidence="2" id="KW-0808">Transferase</keyword>
<dbReference type="GO" id="GO:0070292">
    <property type="term" value="P:N-acylphosphatidylethanolamine metabolic process"/>
    <property type="evidence" value="ECO:0007669"/>
    <property type="project" value="TreeGrafter"/>
</dbReference>
<keyword evidence="4" id="KW-0443">Lipid metabolism</keyword>
<dbReference type="WBParaSite" id="SPAL_0000642300.1">
    <property type="protein sequence ID" value="SPAL_0000642300.1"/>
    <property type="gene ID" value="SPAL_0000642300"/>
</dbReference>
<dbReference type="InterPro" id="IPR007053">
    <property type="entry name" value="LRAT_dom"/>
</dbReference>
<dbReference type="AlphaFoldDB" id="A0A0N5BKG6"/>
<organism evidence="6 7">
    <name type="scientific">Strongyloides papillosus</name>
    <name type="common">Intestinal threadworm</name>
    <dbReference type="NCBI Taxonomy" id="174720"/>
    <lineage>
        <taxon>Eukaryota</taxon>
        <taxon>Metazoa</taxon>
        <taxon>Ecdysozoa</taxon>
        <taxon>Nematoda</taxon>
        <taxon>Chromadorea</taxon>
        <taxon>Rhabditida</taxon>
        <taxon>Tylenchina</taxon>
        <taxon>Panagrolaimomorpha</taxon>
        <taxon>Strongyloidoidea</taxon>
        <taxon>Strongyloididae</taxon>
        <taxon>Strongyloides</taxon>
    </lineage>
</organism>
<protein>
    <submittedName>
        <fullName evidence="7">LRAT domain-containing protein</fullName>
    </submittedName>
</protein>
<dbReference type="Gene3D" id="3.90.1720.10">
    <property type="entry name" value="endopeptidase domain like (from Nostoc punctiforme)"/>
    <property type="match status" value="1"/>
</dbReference>
<name>A0A0N5BKG6_STREA</name>
<evidence type="ECO:0000256" key="4">
    <source>
        <dbReference type="ARBA" id="ARBA00023098"/>
    </source>
</evidence>
<evidence type="ECO:0000256" key="3">
    <source>
        <dbReference type="ARBA" id="ARBA00022801"/>
    </source>
</evidence>
<dbReference type="PROSITE" id="PS51934">
    <property type="entry name" value="LRAT"/>
    <property type="match status" value="1"/>
</dbReference>
<dbReference type="PANTHER" id="PTHR13943">
    <property type="entry name" value="HRAS-LIKE SUPPRESSOR - RELATED"/>
    <property type="match status" value="1"/>
</dbReference>
<dbReference type="GO" id="GO:0008970">
    <property type="term" value="F:phospholipase A1 activity"/>
    <property type="evidence" value="ECO:0007669"/>
    <property type="project" value="TreeGrafter"/>
</dbReference>
<dbReference type="PANTHER" id="PTHR13943:SF77">
    <property type="entry name" value="LRAT DOMAIN-CONTAINING PROTEIN"/>
    <property type="match status" value="1"/>
</dbReference>
<dbReference type="Proteomes" id="UP000046392">
    <property type="component" value="Unplaced"/>
</dbReference>
<dbReference type="GO" id="GO:0005737">
    <property type="term" value="C:cytoplasm"/>
    <property type="evidence" value="ECO:0007669"/>
    <property type="project" value="TreeGrafter"/>
</dbReference>
<proteinExistence type="inferred from homology"/>
<comment type="similarity">
    <text evidence="1">Belongs to the H-rev107 family.</text>
</comment>
<dbReference type="STRING" id="174720.A0A0N5BKG6"/>
<evidence type="ECO:0000313" key="7">
    <source>
        <dbReference type="WBParaSite" id="SPAL_0000642300.1"/>
    </source>
</evidence>
<dbReference type="Pfam" id="PF04970">
    <property type="entry name" value="LRAT"/>
    <property type="match status" value="1"/>
</dbReference>
<evidence type="ECO:0000256" key="2">
    <source>
        <dbReference type="ARBA" id="ARBA00022679"/>
    </source>
</evidence>
<feature type="domain" description="LRAT" evidence="5">
    <location>
        <begin position="1"/>
        <end position="90"/>
    </location>
</feature>
<keyword evidence="3" id="KW-0378">Hydrolase</keyword>
<sequence>MPNFFMNLFSSSLSSDRKGESLRIDNLFDTCGNDECRINNLMDKYDKPLSAGKIYNRVTSMISNGAYCVINNNCEHYTKWCRYDIYMSQQMNVGKGIITGVKTFLESKSLLQASAAGVLEYINLQLNGSSKKHSQ</sequence>
<dbReference type="GO" id="GO:0004623">
    <property type="term" value="F:phospholipase A2 activity"/>
    <property type="evidence" value="ECO:0007669"/>
    <property type="project" value="TreeGrafter"/>
</dbReference>
<keyword evidence="6" id="KW-1185">Reference proteome</keyword>
<evidence type="ECO:0000256" key="1">
    <source>
        <dbReference type="ARBA" id="ARBA00007824"/>
    </source>
</evidence>
<accession>A0A0N5BKG6</accession>
<dbReference type="InterPro" id="IPR051496">
    <property type="entry name" value="H-rev107_PLA/AT"/>
</dbReference>
<dbReference type="GO" id="GO:0016410">
    <property type="term" value="F:N-acyltransferase activity"/>
    <property type="evidence" value="ECO:0007669"/>
    <property type="project" value="TreeGrafter"/>
</dbReference>
<evidence type="ECO:0000313" key="6">
    <source>
        <dbReference type="Proteomes" id="UP000046392"/>
    </source>
</evidence>
<evidence type="ECO:0000259" key="5">
    <source>
        <dbReference type="PROSITE" id="PS51934"/>
    </source>
</evidence>